<evidence type="ECO:0000256" key="5">
    <source>
        <dbReference type="ARBA" id="ARBA00022692"/>
    </source>
</evidence>
<feature type="region of interest" description="Disordered" evidence="10">
    <location>
        <begin position="99"/>
        <end position="127"/>
    </location>
</feature>
<dbReference type="Pfam" id="PF01040">
    <property type="entry name" value="UbiA"/>
    <property type="match status" value="1"/>
</dbReference>
<feature type="transmembrane region" description="Helical" evidence="8">
    <location>
        <begin position="68"/>
        <end position="89"/>
    </location>
</feature>
<evidence type="ECO:0000256" key="1">
    <source>
        <dbReference type="ARBA" id="ARBA00004141"/>
    </source>
</evidence>
<feature type="transmembrane region" description="Helical" evidence="8">
    <location>
        <begin position="144"/>
        <end position="163"/>
    </location>
</feature>
<dbReference type="EC" id="2.5.1.74" evidence="8 9"/>
<accession>A0A7K3TG38</accession>
<dbReference type="Proteomes" id="UP000469763">
    <property type="component" value="Unassembled WGS sequence"/>
</dbReference>
<evidence type="ECO:0000313" key="11">
    <source>
        <dbReference type="EMBL" id="NEG78067.1"/>
    </source>
</evidence>
<feature type="transmembrane region" description="Helical" evidence="8">
    <location>
        <begin position="292"/>
        <end position="312"/>
    </location>
</feature>
<dbReference type="EMBL" id="WHZY01000004">
    <property type="protein sequence ID" value="NEG78067.1"/>
    <property type="molecule type" value="Genomic_DNA"/>
</dbReference>
<dbReference type="GO" id="GO:0005886">
    <property type="term" value="C:plasma membrane"/>
    <property type="evidence" value="ECO:0007669"/>
    <property type="project" value="UniProtKB-SubCell"/>
</dbReference>
<dbReference type="GO" id="GO:0009234">
    <property type="term" value="P:menaquinone biosynthetic process"/>
    <property type="evidence" value="ECO:0007669"/>
    <property type="project" value="UniProtKB-UniRule"/>
</dbReference>
<comment type="pathway">
    <text evidence="8">Quinol/quinone metabolism; menaquinone biosynthesis; menaquinol from 1,4-dihydroxy-2-naphthoate: step 1/2.</text>
</comment>
<dbReference type="HAMAP" id="MF_01937">
    <property type="entry name" value="MenA_1"/>
    <property type="match status" value="1"/>
</dbReference>
<evidence type="ECO:0000256" key="3">
    <source>
        <dbReference type="ARBA" id="ARBA00022475"/>
    </source>
</evidence>
<comment type="subcellular location">
    <subcellularLocation>
        <location evidence="8">Cell membrane</location>
        <topology evidence="8">Multi-pass membrane protein</topology>
    </subcellularLocation>
    <subcellularLocation>
        <location evidence="1">Membrane</location>
        <topology evidence="1">Multi-pass membrane protein</topology>
    </subcellularLocation>
</comment>
<dbReference type="Gene3D" id="1.20.120.1780">
    <property type="entry name" value="UbiA prenyltransferase"/>
    <property type="match status" value="1"/>
</dbReference>
<gene>
    <name evidence="8 11" type="primary">menA</name>
    <name evidence="11" type="ORF">GFD22_03590</name>
</gene>
<dbReference type="UniPathway" id="UPA00079">
    <property type="reaction ID" value="UER00168"/>
</dbReference>
<keyword evidence="2 8" id="KW-0474">Menaquinone biosynthesis</keyword>
<protein>
    <recommendedName>
        <fullName evidence="8 9">1,4-dihydroxy-2-naphthoate octaprenyltransferase</fullName>
        <shortName evidence="8">DHNA-octaprenyltransferase</shortName>
        <ecNumber evidence="8 9">2.5.1.74</ecNumber>
    </recommendedName>
</protein>
<feature type="transmembrane region" description="Helical" evidence="8">
    <location>
        <begin position="333"/>
        <end position="354"/>
    </location>
</feature>
<evidence type="ECO:0000256" key="7">
    <source>
        <dbReference type="ARBA" id="ARBA00023136"/>
    </source>
</evidence>
<evidence type="ECO:0000256" key="4">
    <source>
        <dbReference type="ARBA" id="ARBA00022679"/>
    </source>
</evidence>
<organism evidence="11 12">
    <name type="scientific">Bifidobacterium avesanii</name>
    <dbReference type="NCBI Taxonomy" id="1798157"/>
    <lineage>
        <taxon>Bacteria</taxon>
        <taxon>Bacillati</taxon>
        <taxon>Actinomycetota</taxon>
        <taxon>Actinomycetes</taxon>
        <taxon>Bifidobacteriales</taxon>
        <taxon>Bifidobacteriaceae</taxon>
        <taxon>Bifidobacterium</taxon>
    </lineage>
</organism>
<dbReference type="PANTHER" id="PTHR13929:SF0">
    <property type="entry name" value="UBIA PRENYLTRANSFERASE DOMAIN-CONTAINING PROTEIN 1"/>
    <property type="match status" value="1"/>
</dbReference>
<comment type="catalytic activity">
    <reaction evidence="8">
        <text>an all-trans-polyprenyl diphosphate + 1,4-dihydroxy-2-naphthoate + H(+) = a 2-demethylmenaquinol + CO2 + diphosphate</text>
        <dbReference type="Rhea" id="RHEA:26478"/>
        <dbReference type="Rhea" id="RHEA-COMP:9563"/>
        <dbReference type="Rhea" id="RHEA-COMP:9564"/>
        <dbReference type="ChEBI" id="CHEBI:11173"/>
        <dbReference type="ChEBI" id="CHEBI:15378"/>
        <dbReference type="ChEBI" id="CHEBI:16526"/>
        <dbReference type="ChEBI" id="CHEBI:33019"/>
        <dbReference type="ChEBI" id="CHEBI:55437"/>
        <dbReference type="ChEBI" id="CHEBI:58914"/>
        <dbReference type="EC" id="2.5.1.74"/>
    </reaction>
</comment>
<feature type="transmembrane region" description="Helical" evidence="8">
    <location>
        <begin position="169"/>
        <end position="186"/>
    </location>
</feature>
<dbReference type="GO" id="GO:0046428">
    <property type="term" value="F:1,4-dihydroxy-2-naphthoate polyprenyltransferase activity"/>
    <property type="evidence" value="ECO:0007669"/>
    <property type="project" value="UniProtKB-UniRule"/>
</dbReference>
<feature type="compositionally biased region" description="Low complexity" evidence="10">
    <location>
        <begin position="104"/>
        <end position="113"/>
    </location>
</feature>
<dbReference type="NCBIfam" id="TIGR00751">
    <property type="entry name" value="menA"/>
    <property type="match status" value="1"/>
</dbReference>
<dbReference type="InterPro" id="IPR004657">
    <property type="entry name" value="MenA"/>
</dbReference>
<dbReference type="AlphaFoldDB" id="A0A7K3TG38"/>
<keyword evidence="4 8" id="KW-0808">Transferase</keyword>
<keyword evidence="7 8" id="KW-0472">Membrane</keyword>
<feature type="transmembrane region" description="Helical" evidence="8">
    <location>
        <begin position="227"/>
        <end position="247"/>
    </location>
</feature>
<reference evidence="11 12" key="1">
    <citation type="submission" date="2019-10" db="EMBL/GenBank/DDBJ databases">
        <title>Bifidobacterium from non-human primates.</title>
        <authorList>
            <person name="Modesto M."/>
        </authorList>
    </citation>
    <scope>NUCLEOTIDE SEQUENCE [LARGE SCALE GENOMIC DNA]</scope>
    <source>
        <strain evidence="11 12">TREC</strain>
    </source>
</reference>
<dbReference type="PIRSF" id="PIRSF005355">
    <property type="entry name" value="UBIAD1"/>
    <property type="match status" value="1"/>
</dbReference>
<proteinExistence type="inferred from homology"/>
<evidence type="ECO:0000256" key="8">
    <source>
        <dbReference type="HAMAP-Rule" id="MF_01937"/>
    </source>
</evidence>
<keyword evidence="5 8" id="KW-0812">Transmembrane</keyword>
<dbReference type="CDD" id="cd13962">
    <property type="entry name" value="PT_UbiA_UBIAD1"/>
    <property type="match status" value="1"/>
</dbReference>
<evidence type="ECO:0000256" key="10">
    <source>
        <dbReference type="SAM" id="MobiDB-lite"/>
    </source>
</evidence>
<name>A0A7K3TG38_9BIFI</name>
<keyword evidence="12" id="KW-1185">Reference proteome</keyword>
<dbReference type="InterPro" id="IPR000537">
    <property type="entry name" value="UbiA_prenyltransferase"/>
</dbReference>
<evidence type="ECO:0000256" key="6">
    <source>
        <dbReference type="ARBA" id="ARBA00022989"/>
    </source>
</evidence>
<dbReference type="PANTHER" id="PTHR13929">
    <property type="entry name" value="1,4-DIHYDROXY-2-NAPHTHOATE OCTAPRENYLTRANSFERASE"/>
    <property type="match status" value="1"/>
</dbReference>
<evidence type="ECO:0000256" key="2">
    <source>
        <dbReference type="ARBA" id="ARBA00022428"/>
    </source>
</evidence>
<evidence type="ECO:0000313" key="12">
    <source>
        <dbReference type="Proteomes" id="UP000469763"/>
    </source>
</evidence>
<evidence type="ECO:0000256" key="9">
    <source>
        <dbReference type="NCBIfam" id="TIGR00751"/>
    </source>
</evidence>
<dbReference type="GO" id="GO:0042371">
    <property type="term" value="P:vitamin K biosynthetic process"/>
    <property type="evidence" value="ECO:0007669"/>
    <property type="project" value="TreeGrafter"/>
</dbReference>
<comment type="function">
    <text evidence="8">Conversion of 1,4-dihydroxy-2-naphthoate (DHNA) to demethylmenaquinone (DMK).</text>
</comment>
<dbReference type="InterPro" id="IPR026046">
    <property type="entry name" value="UBIAD1"/>
</dbReference>
<dbReference type="OrthoDB" id="9767568at2"/>
<keyword evidence="3 8" id="KW-1003">Cell membrane</keyword>
<feature type="transmembrane region" description="Helical" evidence="8">
    <location>
        <begin position="193"/>
        <end position="215"/>
    </location>
</feature>
<comment type="caution">
    <text evidence="11">The sequence shown here is derived from an EMBL/GenBank/DDBJ whole genome shotgun (WGS) entry which is preliminary data.</text>
</comment>
<sequence>MTTSSRISPCLWLVGARPRTLPASIAPVAVGAAAAWRSVLPPACPELFPQPGWCTAAQMRYQMFGSRFWVVTVLCAAVALLLQIAVNFANDYSDGIRGSDANRGESSGESSGEPTAKASVRSGADPSRPGAFQRLVASGVPPRLVLAAAGVASGAACVCGLAAIAVTRAWWLLAVGAVSLLAGWFYTGGRHPYGYAGFGELSVFAFFGLAAVLGTEYALTGGLDPPGALGAVCCGLNAVMLLMVNNLRDLNDDRAHGKRTLAVRLGERAARAALAVCAASEVLVGAAAGWLLWGAVGAAAMLIAGAVLPWRLARCAWARAFRPAFMAASGQSLAFAALFVLCAVLPAMVPGLFLGV</sequence>
<comment type="similarity">
    <text evidence="8">Belongs to the MenA family. Type 1 subfamily.</text>
</comment>
<keyword evidence="6 8" id="KW-1133">Transmembrane helix</keyword>